<dbReference type="SUPFAM" id="SSF54197">
    <property type="entry name" value="HIT-like"/>
    <property type="match status" value="1"/>
</dbReference>
<dbReference type="AlphaFoldDB" id="A0A0G1RKS4"/>
<reference evidence="1 2" key="1">
    <citation type="journal article" date="2015" name="Nature">
        <title>rRNA introns, odd ribosomes, and small enigmatic genomes across a large radiation of phyla.</title>
        <authorList>
            <person name="Brown C.T."/>
            <person name="Hug L.A."/>
            <person name="Thomas B.C."/>
            <person name="Sharon I."/>
            <person name="Castelle C.J."/>
            <person name="Singh A."/>
            <person name="Wilkins M.J."/>
            <person name="Williams K.H."/>
            <person name="Banfield J.F."/>
        </authorList>
    </citation>
    <scope>NUCLEOTIDE SEQUENCE [LARGE SCALE GENOMIC DNA]</scope>
</reference>
<accession>A0A0G1RKS4</accession>
<name>A0A0G1RKS4_9BACT</name>
<protein>
    <recommendedName>
        <fullName evidence="3">HIT domain-containing protein</fullName>
    </recommendedName>
</protein>
<sequence length="157" mass="18170">MIFFETENFVVETHEQPFVTRIEGGHLRISIKDKSITDRTKLSPKAAVELIRLTMIVGQALEEGMNKQGIPVVKVNYQDMGNWSYKDGKLPYLHVHILGRAQNAAKQPFPESVYLPDRTTGFYDGFEPLNSDDIKVVKAIIERLFKEKKYQDKEWRL</sequence>
<comment type="caution">
    <text evidence="1">The sequence shown here is derived from an EMBL/GenBank/DDBJ whole genome shotgun (WGS) entry which is preliminary data.</text>
</comment>
<evidence type="ECO:0008006" key="3">
    <source>
        <dbReference type="Google" id="ProtNLM"/>
    </source>
</evidence>
<dbReference type="Proteomes" id="UP000034307">
    <property type="component" value="Unassembled WGS sequence"/>
</dbReference>
<proteinExistence type="predicted"/>
<dbReference type="STRING" id="1618358.UX80_C0008G0037"/>
<evidence type="ECO:0000313" key="1">
    <source>
        <dbReference type="EMBL" id="KKU57924.1"/>
    </source>
</evidence>
<evidence type="ECO:0000313" key="2">
    <source>
        <dbReference type="Proteomes" id="UP000034307"/>
    </source>
</evidence>
<dbReference type="Gene3D" id="3.30.428.10">
    <property type="entry name" value="HIT-like"/>
    <property type="match status" value="1"/>
</dbReference>
<gene>
    <name evidence="1" type="ORF">UX80_C0008G0037</name>
</gene>
<dbReference type="EMBL" id="LCNO01000008">
    <property type="protein sequence ID" value="KKU57924.1"/>
    <property type="molecule type" value="Genomic_DNA"/>
</dbReference>
<organism evidence="1 2">
    <name type="scientific">Candidatus Amesbacteria bacterium GW2011_GWA2_47_11b</name>
    <dbReference type="NCBI Taxonomy" id="1618358"/>
    <lineage>
        <taxon>Bacteria</taxon>
        <taxon>Candidatus Amesiibacteriota</taxon>
    </lineage>
</organism>
<dbReference type="InterPro" id="IPR036265">
    <property type="entry name" value="HIT-like_sf"/>
</dbReference>